<keyword evidence="4 6" id="KW-0472">Membrane</keyword>
<dbReference type="InterPro" id="IPR050186">
    <property type="entry name" value="TPT_transporter"/>
</dbReference>
<keyword evidence="2 6" id="KW-0812">Transmembrane</keyword>
<gene>
    <name evidence="8" type="ORF">Vafri_21813</name>
</gene>
<evidence type="ECO:0000259" key="7">
    <source>
        <dbReference type="Pfam" id="PF03151"/>
    </source>
</evidence>
<evidence type="ECO:0000256" key="1">
    <source>
        <dbReference type="ARBA" id="ARBA00004141"/>
    </source>
</evidence>
<proteinExistence type="predicted"/>
<organism evidence="8 9">
    <name type="scientific">Volvox africanus</name>
    <dbReference type="NCBI Taxonomy" id="51714"/>
    <lineage>
        <taxon>Eukaryota</taxon>
        <taxon>Viridiplantae</taxon>
        <taxon>Chlorophyta</taxon>
        <taxon>core chlorophytes</taxon>
        <taxon>Chlorophyceae</taxon>
        <taxon>CS clade</taxon>
        <taxon>Chlamydomonadales</taxon>
        <taxon>Volvocaceae</taxon>
        <taxon>Volvox</taxon>
    </lineage>
</organism>
<dbReference type="InterPro" id="IPR004853">
    <property type="entry name" value="Sugar_P_trans_dom"/>
</dbReference>
<keyword evidence="9" id="KW-1185">Reference proteome</keyword>
<feature type="transmembrane region" description="Helical" evidence="6">
    <location>
        <begin position="265"/>
        <end position="285"/>
    </location>
</feature>
<reference evidence="8" key="1">
    <citation type="journal article" date="2021" name="Proc. Natl. Acad. Sci. U.S.A.">
        <title>Three genomes in the algal genus Volvox reveal the fate of a haploid sex-determining region after a transition to homothallism.</title>
        <authorList>
            <person name="Yamamoto K."/>
            <person name="Hamaji T."/>
            <person name="Kawai-Toyooka H."/>
            <person name="Matsuzaki R."/>
            <person name="Takahashi F."/>
            <person name="Nishimura Y."/>
            <person name="Kawachi M."/>
            <person name="Noguchi H."/>
            <person name="Minakuchi Y."/>
            <person name="Umen J.G."/>
            <person name="Toyoda A."/>
            <person name="Nozaki H."/>
        </authorList>
    </citation>
    <scope>NUCLEOTIDE SEQUENCE</scope>
    <source>
        <strain evidence="8">NIES-3780</strain>
    </source>
</reference>
<evidence type="ECO:0000256" key="5">
    <source>
        <dbReference type="SAM" id="MobiDB-lite"/>
    </source>
</evidence>
<name>A0A8J4BUZ9_9CHLO</name>
<evidence type="ECO:0000313" key="8">
    <source>
        <dbReference type="EMBL" id="GIL68560.1"/>
    </source>
</evidence>
<evidence type="ECO:0000313" key="9">
    <source>
        <dbReference type="Proteomes" id="UP000747399"/>
    </source>
</evidence>
<feature type="transmembrane region" description="Helical" evidence="6">
    <location>
        <begin position="333"/>
        <end position="355"/>
    </location>
</feature>
<evidence type="ECO:0000256" key="6">
    <source>
        <dbReference type="SAM" id="Phobius"/>
    </source>
</evidence>
<evidence type="ECO:0000256" key="4">
    <source>
        <dbReference type="ARBA" id="ARBA00023136"/>
    </source>
</evidence>
<dbReference type="Proteomes" id="UP000747399">
    <property type="component" value="Unassembled WGS sequence"/>
</dbReference>
<feature type="transmembrane region" description="Helical" evidence="6">
    <location>
        <begin position="305"/>
        <end position="326"/>
    </location>
</feature>
<feature type="transmembrane region" description="Helical" evidence="6">
    <location>
        <begin position="361"/>
        <end position="381"/>
    </location>
</feature>
<keyword evidence="3 6" id="KW-1133">Transmembrane helix</keyword>
<feature type="region of interest" description="Disordered" evidence="5">
    <location>
        <begin position="169"/>
        <end position="205"/>
    </location>
</feature>
<feature type="transmembrane region" description="Helical" evidence="6">
    <location>
        <begin position="28"/>
        <end position="53"/>
    </location>
</feature>
<comment type="subcellular location">
    <subcellularLocation>
        <location evidence="1">Membrane</location>
        <topology evidence="1">Multi-pass membrane protein</topology>
    </subcellularLocation>
</comment>
<sequence>MWLGLCIAVIYGAVAVFANFVNKYAVEVLPLPVTILLTQTLTTAIVLRAMAALEIISVPPLRAVRLQQLASLSICYTLHAVLVLYSLAFLSVPMYNTLKRLTPVMVLAAKAVVDRRWPDVQTTSSVLLIVSGCMVAGAGDLSFDGQGYTLALVCAFMQAAYILLAEKASGSGGGSQNVPRKKYHTSGSDLSDVEGKTGEGGQGHEASIKEPLAHSTGVEVHANAHAASSRGVAVTPQHSNNTMSGHPQATCLSSDANAPLSATELLYSICVISVLPLAAVCIISGEGARAPGLLKTLQLSLGQVGFLSWLSVTAVTEGLLTGSVILCTQMNSALTTSIVGVLKGAVSSVLGFFLLGGVKFHIVNVAGIVMNTVGGIWYSAIQYLRRKTAA</sequence>
<dbReference type="GO" id="GO:0016020">
    <property type="term" value="C:membrane"/>
    <property type="evidence" value="ECO:0007669"/>
    <property type="project" value="UniProtKB-SubCell"/>
</dbReference>
<dbReference type="Pfam" id="PF03151">
    <property type="entry name" value="TPT"/>
    <property type="match status" value="1"/>
</dbReference>
<accession>A0A8J4BUZ9</accession>
<evidence type="ECO:0000256" key="3">
    <source>
        <dbReference type="ARBA" id="ARBA00022989"/>
    </source>
</evidence>
<dbReference type="AlphaFoldDB" id="A0A8J4BUZ9"/>
<dbReference type="PANTHER" id="PTHR11132">
    <property type="entry name" value="SOLUTE CARRIER FAMILY 35"/>
    <property type="match status" value="1"/>
</dbReference>
<protein>
    <recommendedName>
        <fullName evidence="7">Sugar phosphate transporter domain-containing protein</fullName>
    </recommendedName>
</protein>
<feature type="domain" description="Sugar phosphate transporter" evidence="7">
    <location>
        <begin position="5"/>
        <end position="160"/>
    </location>
</feature>
<feature type="transmembrane region" description="Helical" evidence="6">
    <location>
        <begin position="74"/>
        <end position="95"/>
    </location>
</feature>
<evidence type="ECO:0000256" key="2">
    <source>
        <dbReference type="ARBA" id="ARBA00022692"/>
    </source>
</evidence>
<dbReference type="EMBL" id="BNCO01000120">
    <property type="protein sequence ID" value="GIL68560.1"/>
    <property type="molecule type" value="Genomic_DNA"/>
</dbReference>
<comment type="caution">
    <text evidence="8">The sequence shown here is derived from an EMBL/GenBank/DDBJ whole genome shotgun (WGS) entry which is preliminary data.</text>
</comment>